<accession>A0A2N5CU21</accession>
<evidence type="ECO:0000256" key="1">
    <source>
        <dbReference type="SAM" id="SignalP"/>
    </source>
</evidence>
<feature type="signal peptide" evidence="1">
    <location>
        <begin position="1"/>
        <end position="26"/>
    </location>
</feature>
<evidence type="ECO:0000313" key="2">
    <source>
        <dbReference type="EMBL" id="AYV48015.1"/>
    </source>
</evidence>
<dbReference type="EMBL" id="CP026100">
    <property type="protein sequence ID" value="AYV48015.1"/>
    <property type="molecule type" value="Genomic_DNA"/>
</dbReference>
<evidence type="ECO:0000313" key="3">
    <source>
        <dbReference type="EMBL" id="PLR16279.1"/>
    </source>
</evidence>
<dbReference type="KEGG" id="cfh:C1707_18090"/>
<organism evidence="3 4">
    <name type="scientific">Caulobacter flavus</name>
    <dbReference type="NCBI Taxonomy" id="1679497"/>
    <lineage>
        <taxon>Bacteria</taxon>
        <taxon>Pseudomonadati</taxon>
        <taxon>Pseudomonadota</taxon>
        <taxon>Alphaproteobacteria</taxon>
        <taxon>Caulobacterales</taxon>
        <taxon>Caulobacteraceae</taxon>
        <taxon>Caulobacter</taxon>
    </lineage>
</organism>
<protein>
    <submittedName>
        <fullName evidence="3">Protein activator of alkane oxidation PraB</fullName>
    </submittedName>
</protein>
<reference evidence="2 5" key="2">
    <citation type="submission" date="2018-01" db="EMBL/GenBank/DDBJ databases">
        <title>Complete genome sequence of Caulobacter flavus RHGG3.</title>
        <authorList>
            <person name="Yang E."/>
        </authorList>
    </citation>
    <scope>NUCLEOTIDE SEQUENCE [LARGE SCALE GENOMIC DNA]</scope>
    <source>
        <strain evidence="2 5">RHGG3</strain>
    </source>
</reference>
<sequence>MLKSTSVLAAAILAAAGLAAAGSASAATITPAGTGFTLSGDLTMSQSTTVECAVTLTGTTASDGSSASITGGSFAAGDWQCGWLVTPSSFPWSVTLNGGSSITISGIGANSILGNCAGSITTNWSGGVTFSGATIPGSPGTCSITGTLTSSPSLTVS</sequence>
<reference evidence="3 4" key="1">
    <citation type="submission" date="2017-12" db="EMBL/GenBank/DDBJ databases">
        <title>The genome sequence of Caulobacter flavus CGMCC1 15093.</title>
        <authorList>
            <person name="Gao J."/>
            <person name="Mao X."/>
            <person name="Sun J."/>
        </authorList>
    </citation>
    <scope>NUCLEOTIDE SEQUENCE [LARGE SCALE GENOMIC DNA]</scope>
    <source>
        <strain evidence="3 4">CGMCC1 15093</strain>
    </source>
</reference>
<dbReference type="OrthoDB" id="7448238at2"/>
<dbReference type="Proteomes" id="UP000281192">
    <property type="component" value="Chromosome"/>
</dbReference>
<evidence type="ECO:0000313" key="5">
    <source>
        <dbReference type="Proteomes" id="UP000281192"/>
    </source>
</evidence>
<proteinExistence type="predicted"/>
<feature type="chain" id="PRO_5044577929" evidence="1">
    <location>
        <begin position="27"/>
        <end position="157"/>
    </location>
</feature>
<dbReference type="RefSeq" id="WP_101713069.1">
    <property type="nucleotide sequence ID" value="NZ_CP026100.1"/>
</dbReference>
<gene>
    <name evidence="2" type="ORF">C1707_18090</name>
    <name evidence="3" type="ORF">CFHF_11065</name>
</gene>
<evidence type="ECO:0000313" key="4">
    <source>
        <dbReference type="Proteomes" id="UP000234483"/>
    </source>
</evidence>
<keyword evidence="1" id="KW-0732">Signal</keyword>
<dbReference type="Proteomes" id="UP000234483">
    <property type="component" value="Unassembled WGS sequence"/>
</dbReference>
<keyword evidence="5" id="KW-1185">Reference proteome</keyword>
<dbReference type="AlphaFoldDB" id="A0A2N5CU21"/>
<dbReference type="EMBL" id="PJRQ01000021">
    <property type="protein sequence ID" value="PLR16279.1"/>
    <property type="molecule type" value="Genomic_DNA"/>
</dbReference>
<name>A0A2N5CU21_9CAUL</name>